<evidence type="ECO:0000313" key="2">
    <source>
        <dbReference type="Proteomes" id="UP000541610"/>
    </source>
</evidence>
<accession>A0A7J6NUG1</accession>
<sequence>MAGIQTISSLYTDGTRVSAALKRDDIDDVNYTRIILEKENKNNLPVYGYGFSNGGMMVESPPCAIKSFKWRCLLMVVASIHCIDDQWVPYNGSIYGKDVKRYFSSNLLPRTNRDIRRWASRFGCERKDLCFAGDVTMPTEGVQESDVALTALGNGLQDEEDADK</sequence>
<comment type="caution">
    <text evidence="1">The sequence shown here is derived from an EMBL/GenBank/DDBJ whole genome shotgun (WGS) entry which is preliminary data.</text>
</comment>
<gene>
    <name evidence="1" type="ORF">FOZ60_003823</name>
</gene>
<name>A0A7J6NUG1_PEROL</name>
<feature type="non-terminal residue" evidence="1">
    <location>
        <position position="164"/>
    </location>
</feature>
<protein>
    <submittedName>
        <fullName evidence="1">Uncharacterized protein</fullName>
    </submittedName>
</protein>
<evidence type="ECO:0000313" key="1">
    <source>
        <dbReference type="EMBL" id="KAF4687552.1"/>
    </source>
</evidence>
<dbReference type="AlphaFoldDB" id="A0A7J6NUG1"/>
<proteinExistence type="predicted"/>
<dbReference type="EMBL" id="JABANP010000182">
    <property type="protein sequence ID" value="KAF4687552.1"/>
    <property type="molecule type" value="Genomic_DNA"/>
</dbReference>
<dbReference type="Proteomes" id="UP000541610">
    <property type="component" value="Unassembled WGS sequence"/>
</dbReference>
<reference evidence="1 2" key="1">
    <citation type="submission" date="2020-04" db="EMBL/GenBank/DDBJ databases">
        <title>Perkinsus olseni comparative genomics.</title>
        <authorList>
            <person name="Bogema D.R."/>
        </authorList>
    </citation>
    <scope>NUCLEOTIDE SEQUENCE [LARGE SCALE GENOMIC DNA]</scope>
    <source>
        <strain evidence="1">00978-12</strain>
    </source>
</reference>
<organism evidence="1 2">
    <name type="scientific">Perkinsus olseni</name>
    <name type="common">Perkinsus atlanticus</name>
    <dbReference type="NCBI Taxonomy" id="32597"/>
    <lineage>
        <taxon>Eukaryota</taxon>
        <taxon>Sar</taxon>
        <taxon>Alveolata</taxon>
        <taxon>Perkinsozoa</taxon>
        <taxon>Perkinsea</taxon>
        <taxon>Perkinsida</taxon>
        <taxon>Perkinsidae</taxon>
        <taxon>Perkinsus</taxon>
    </lineage>
</organism>